<feature type="transmembrane region" description="Helical" evidence="6">
    <location>
        <begin position="63"/>
        <end position="82"/>
    </location>
</feature>
<feature type="domain" description="Major facilitator superfamily (MFS) profile" evidence="7">
    <location>
        <begin position="1"/>
        <end position="395"/>
    </location>
</feature>
<feature type="transmembrane region" description="Helical" evidence="6">
    <location>
        <begin position="334"/>
        <end position="353"/>
    </location>
</feature>
<feature type="transmembrane region" description="Helical" evidence="6">
    <location>
        <begin position="310"/>
        <end position="328"/>
    </location>
</feature>
<keyword evidence="2" id="KW-0813">Transport</keyword>
<keyword evidence="4 6" id="KW-1133">Transmembrane helix</keyword>
<feature type="transmembrane region" description="Helical" evidence="6">
    <location>
        <begin position="127"/>
        <end position="147"/>
    </location>
</feature>
<dbReference type="PROSITE" id="PS50850">
    <property type="entry name" value="MFS"/>
    <property type="match status" value="1"/>
</dbReference>
<dbReference type="PANTHER" id="PTHR23506:SF23">
    <property type="entry name" value="GH10249P"/>
    <property type="match status" value="1"/>
</dbReference>
<dbReference type="Proteomes" id="UP001139887">
    <property type="component" value="Unassembled WGS sequence"/>
</dbReference>
<evidence type="ECO:0000256" key="2">
    <source>
        <dbReference type="ARBA" id="ARBA00022448"/>
    </source>
</evidence>
<protein>
    <recommendedName>
        <fullName evidence="7">Major facilitator superfamily (MFS) profile domain-containing protein</fullName>
    </recommendedName>
</protein>
<dbReference type="InterPro" id="IPR050930">
    <property type="entry name" value="MFS_Vesicular_Transporter"/>
</dbReference>
<dbReference type="Gene3D" id="1.20.1250.20">
    <property type="entry name" value="MFS general substrate transporter like domains"/>
    <property type="match status" value="1"/>
</dbReference>
<feature type="transmembrane region" description="Helical" evidence="6">
    <location>
        <begin position="37"/>
        <end position="57"/>
    </location>
</feature>
<dbReference type="InterPro" id="IPR011701">
    <property type="entry name" value="MFS"/>
</dbReference>
<evidence type="ECO:0000259" key="7">
    <source>
        <dbReference type="PROSITE" id="PS50850"/>
    </source>
</evidence>
<evidence type="ECO:0000256" key="6">
    <source>
        <dbReference type="SAM" id="Phobius"/>
    </source>
</evidence>
<comment type="caution">
    <text evidence="8">The sequence shown here is derived from an EMBL/GenBank/DDBJ whole genome shotgun (WGS) entry which is preliminary data.</text>
</comment>
<keyword evidence="3 6" id="KW-0812">Transmembrane</keyword>
<dbReference type="GO" id="GO:0016020">
    <property type="term" value="C:membrane"/>
    <property type="evidence" value="ECO:0007669"/>
    <property type="project" value="UniProtKB-SubCell"/>
</dbReference>
<evidence type="ECO:0000256" key="1">
    <source>
        <dbReference type="ARBA" id="ARBA00004141"/>
    </source>
</evidence>
<sequence length="395" mass="42600">MGVARSNNGIVTAAFGVGGLFAGLFTGYLSDRTQNRIGFQILASALYIVSGLVLFYAKRFYQVVLFRLILGMSSSMADTMLFTTVADVYPADLLGLKMAIIFVFDNVGNMLGPLLGGKAYEHMGVSGIALISIALGAFELLMVVIFVRNSISIRHALVENKLLSETCVSSKVDESTIGSSRSSPSAQVEIVHTCSFSDISIISKSELKEGYLDGIETYKENDEKREQQMHLWRLLLQLPVAGPTVSIFVATGMQSVIETILPLRLFDKLGSSPETIGIAFLIVGGVLILAMPAVGFISDRIVSLYGEHKRYYMIAIGAVCVFLAQIIMSLASSYTVLVFGYSIFAVLTMVVVVPAQSAFGDFINTSHSEAMAQCYSLAWIAEGLANISLPPIASE</sequence>
<keyword evidence="9" id="KW-1185">Reference proteome</keyword>
<name>A0A9W8I9J7_9FUNG</name>
<proteinExistence type="predicted"/>
<dbReference type="SUPFAM" id="SSF103473">
    <property type="entry name" value="MFS general substrate transporter"/>
    <property type="match status" value="1"/>
</dbReference>
<dbReference type="Pfam" id="PF07690">
    <property type="entry name" value="MFS_1"/>
    <property type="match status" value="1"/>
</dbReference>
<dbReference type="OrthoDB" id="5086884at2759"/>
<feature type="non-terminal residue" evidence="8">
    <location>
        <position position="395"/>
    </location>
</feature>
<keyword evidence="5 6" id="KW-0472">Membrane</keyword>
<evidence type="ECO:0000313" key="9">
    <source>
        <dbReference type="Proteomes" id="UP001139887"/>
    </source>
</evidence>
<feature type="transmembrane region" description="Helical" evidence="6">
    <location>
        <begin position="12"/>
        <end position="30"/>
    </location>
</feature>
<dbReference type="InterPro" id="IPR036259">
    <property type="entry name" value="MFS_trans_sf"/>
</dbReference>
<feature type="transmembrane region" description="Helical" evidence="6">
    <location>
        <begin position="277"/>
        <end position="298"/>
    </location>
</feature>
<dbReference type="GO" id="GO:0022857">
    <property type="term" value="F:transmembrane transporter activity"/>
    <property type="evidence" value="ECO:0007669"/>
    <property type="project" value="InterPro"/>
</dbReference>
<evidence type="ECO:0000313" key="8">
    <source>
        <dbReference type="EMBL" id="KAJ2846038.1"/>
    </source>
</evidence>
<organism evidence="8 9">
    <name type="scientific">Coemansia brasiliensis</name>
    <dbReference type="NCBI Taxonomy" id="2650707"/>
    <lineage>
        <taxon>Eukaryota</taxon>
        <taxon>Fungi</taxon>
        <taxon>Fungi incertae sedis</taxon>
        <taxon>Zoopagomycota</taxon>
        <taxon>Kickxellomycotina</taxon>
        <taxon>Kickxellomycetes</taxon>
        <taxon>Kickxellales</taxon>
        <taxon>Kickxellaceae</taxon>
        <taxon>Coemansia</taxon>
    </lineage>
</organism>
<evidence type="ECO:0000256" key="4">
    <source>
        <dbReference type="ARBA" id="ARBA00022989"/>
    </source>
</evidence>
<evidence type="ECO:0000256" key="3">
    <source>
        <dbReference type="ARBA" id="ARBA00022692"/>
    </source>
</evidence>
<dbReference type="PANTHER" id="PTHR23506">
    <property type="entry name" value="GH10249P"/>
    <property type="match status" value="1"/>
</dbReference>
<dbReference type="EMBL" id="JANBUW010000639">
    <property type="protein sequence ID" value="KAJ2846038.1"/>
    <property type="molecule type" value="Genomic_DNA"/>
</dbReference>
<reference evidence="8" key="1">
    <citation type="submission" date="2022-07" db="EMBL/GenBank/DDBJ databases">
        <title>Phylogenomic reconstructions and comparative analyses of Kickxellomycotina fungi.</title>
        <authorList>
            <person name="Reynolds N.K."/>
            <person name="Stajich J.E."/>
            <person name="Barry K."/>
            <person name="Grigoriev I.V."/>
            <person name="Crous P."/>
            <person name="Smith M.E."/>
        </authorList>
    </citation>
    <scope>NUCLEOTIDE SEQUENCE</scope>
    <source>
        <strain evidence="8">NRRL 1566</strain>
    </source>
</reference>
<gene>
    <name evidence="8" type="ORF">IWW36_004535</name>
</gene>
<dbReference type="InterPro" id="IPR020846">
    <property type="entry name" value="MFS_dom"/>
</dbReference>
<comment type="subcellular location">
    <subcellularLocation>
        <location evidence="1">Membrane</location>
        <topology evidence="1">Multi-pass membrane protein</topology>
    </subcellularLocation>
</comment>
<evidence type="ECO:0000256" key="5">
    <source>
        <dbReference type="ARBA" id="ARBA00023136"/>
    </source>
</evidence>
<feature type="transmembrane region" description="Helical" evidence="6">
    <location>
        <begin position="234"/>
        <end position="257"/>
    </location>
</feature>
<dbReference type="AlphaFoldDB" id="A0A9W8I9J7"/>
<accession>A0A9W8I9J7</accession>